<keyword evidence="3" id="KW-0274">FAD</keyword>
<dbReference type="PANTHER" id="PTHR43004">
    <property type="entry name" value="TRK SYSTEM POTASSIUM UPTAKE PROTEIN"/>
    <property type="match status" value="1"/>
</dbReference>
<evidence type="ECO:0000313" key="5">
    <source>
        <dbReference type="EMBL" id="QEV36124.1"/>
    </source>
</evidence>
<dbReference type="InterPro" id="IPR036188">
    <property type="entry name" value="FAD/NAD-bd_sf"/>
</dbReference>
<proteinExistence type="predicted"/>
<dbReference type="GeneID" id="95458269"/>
<keyword evidence="6" id="KW-1185">Reference proteome</keyword>
<accession>A0ABX6BNF3</accession>
<evidence type="ECO:0000256" key="1">
    <source>
        <dbReference type="ARBA" id="ARBA00001974"/>
    </source>
</evidence>
<dbReference type="PANTHER" id="PTHR43004:SF19">
    <property type="entry name" value="BINDING MONOOXYGENASE, PUTATIVE (JCVI)-RELATED"/>
    <property type="match status" value="1"/>
</dbReference>
<dbReference type="Proteomes" id="UP000326029">
    <property type="component" value="Chromosome"/>
</dbReference>
<feature type="domain" description="FAD-binding" evidence="4">
    <location>
        <begin position="285"/>
        <end position="384"/>
    </location>
</feature>
<comment type="cofactor">
    <cofactor evidence="1">
        <name>FAD</name>
        <dbReference type="ChEBI" id="CHEBI:57692"/>
    </cofactor>
</comment>
<dbReference type="Gene3D" id="3.50.50.60">
    <property type="entry name" value="FAD/NAD(P)-binding domain"/>
    <property type="match status" value="1"/>
</dbReference>
<dbReference type="PRINTS" id="PR00420">
    <property type="entry name" value="RNGMNOXGNASE"/>
</dbReference>
<dbReference type="EMBL" id="CP023693">
    <property type="protein sequence ID" value="QEV36124.1"/>
    <property type="molecule type" value="Genomic_DNA"/>
</dbReference>
<gene>
    <name evidence="5" type="ORF">CP977_31410</name>
</gene>
<dbReference type="InterPro" id="IPR002938">
    <property type="entry name" value="FAD-bd"/>
</dbReference>
<dbReference type="InterPro" id="IPR050641">
    <property type="entry name" value="RIFMO-like"/>
</dbReference>
<evidence type="ECO:0000256" key="2">
    <source>
        <dbReference type="ARBA" id="ARBA00022630"/>
    </source>
</evidence>
<organism evidence="5 6">
    <name type="scientific">Streptomyces cinereoruber</name>
    <dbReference type="NCBI Taxonomy" id="67260"/>
    <lineage>
        <taxon>Bacteria</taxon>
        <taxon>Bacillati</taxon>
        <taxon>Actinomycetota</taxon>
        <taxon>Actinomycetes</taxon>
        <taxon>Kitasatosporales</taxon>
        <taxon>Streptomycetaceae</taxon>
        <taxon>Streptomyces</taxon>
    </lineage>
</organism>
<sequence length="565" mass="59603">MAHHRTTTDVLVVGAGPVGLSAAAELRRHGVHCRIVDRLPARLPYAKAVGIQPRTLELWDRMGLVRAVLEAAVPIRGQLVYADGEERARIPLELPPEVPYGFAALPQYETERLLEEYLGGLGTVVERGTGLVSFDRDRDGVTARLRTASGADEELRVPYLIGCDGAHSAVRKGLGLSFEGGAFPEEYMLGDVEADWNLPHGYAVRSSRRSADGSADDLLVCVPLPGPGRYRMSMRVPPELSARRDAAPDDGAGVPSGIAHGPRTAPDGVAHGVQAGRAPELSDLQAVVDRLAPRPTRLSRLRWASVFRISHRIVDRYGEGRVFVAGDAAHIHPPTGAQGMNTGVQDACNLAWKLALVVRGEAGPGLLSTYDAERRPVGEEVVGRTVRHAAHGIEAGPDDRRTLLLREAQLLVGYRGGPLAGAPYGPADAPQPGDRAPDCAGLTTPVAAFPLRLLDVLRGRAGHVVLLYGSDVAELSGAAEAARAAGGLPTVVVLPDGADRSALASLPVPVYRDAAGEFARLHLPDGATGFVVRPDGQLGARFPLGGAAAALDDYLGALSVRPRDA</sequence>
<feature type="domain" description="FAD-binding" evidence="4">
    <location>
        <begin position="8"/>
        <end position="194"/>
    </location>
</feature>
<evidence type="ECO:0000256" key="3">
    <source>
        <dbReference type="ARBA" id="ARBA00022827"/>
    </source>
</evidence>
<dbReference type="Pfam" id="PF01494">
    <property type="entry name" value="FAD_binding_3"/>
    <property type="match status" value="2"/>
</dbReference>
<name>A0ABX6BNF3_9ACTN</name>
<dbReference type="Gene3D" id="3.30.70.2450">
    <property type="match status" value="1"/>
</dbReference>
<evidence type="ECO:0000259" key="4">
    <source>
        <dbReference type="Pfam" id="PF01494"/>
    </source>
</evidence>
<keyword evidence="2" id="KW-0285">Flavoprotein</keyword>
<reference evidence="5 6" key="1">
    <citation type="submission" date="2017-09" db="EMBL/GenBank/DDBJ databases">
        <authorList>
            <person name="Lee N."/>
            <person name="Cho B.-K."/>
        </authorList>
    </citation>
    <scope>NUCLEOTIDE SEQUENCE [LARGE SCALE GENOMIC DNA]</scope>
    <source>
        <strain evidence="5 6">ATCC 19740</strain>
    </source>
</reference>
<evidence type="ECO:0000313" key="6">
    <source>
        <dbReference type="Proteomes" id="UP000326029"/>
    </source>
</evidence>
<dbReference type="RefSeq" id="WP_152371282.1">
    <property type="nucleotide sequence ID" value="NZ_CP023693.1"/>
</dbReference>
<dbReference type="Gene3D" id="3.40.30.120">
    <property type="match status" value="1"/>
</dbReference>
<dbReference type="SUPFAM" id="SSF51905">
    <property type="entry name" value="FAD/NAD(P)-binding domain"/>
    <property type="match status" value="1"/>
</dbReference>
<protein>
    <submittedName>
        <fullName evidence="5">FAD-binding protein</fullName>
    </submittedName>
</protein>